<organism evidence="4 5">
    <name type="scientific">Umbra pygmaea</name>
    <name type="common">Eastern mudminnow</name>
    <dbReference type="NCBI Taxonomy" id="75934"/>
    <lineage>
        <taxon>Eukaryota</taxon>
        <taxon>Metazoa</taxon>
        <taxon>Chordata</taxon>
        <taxon>Craniata</taxon>
        <taxon>Vertebrata</taxon>
        <taxon>Euteleostomi</taxon>
        <taxon>Actinopterygii</taxon>
        <taxon>Neopterygii</taxon>
        <taxon>Teleostei</taxon>
        <taxon>Protacanthopterygii</taxon>
        <taxon>Esociformes</taxon>
        <taxon>Umbridae</taxon>
        <taxon>Umbra</taxon>
    </lineage>
</organism>
<protein>
    <recommendedName>
        <fullName evidence="3">DDE Tnp4 domain-containing protein</fullName>
    </recommendedName>
</protein>
<accession>A0ABD0X896</accession>
<reference evidence="4 5" key="1">
    <citation type="submission" date="2024-06" db="EMBL/GenBank/DDBJ databases">
        <authorList>
            <person name="Pan Q."/>
            <person name="Wen M."/>
            <person name="Jouanno E."/>
            <person name="Zahm M."/>
            <person name="Klopp C."/>
            <person name="Cabau C."/>
            <person name="Louis A."/>
            <person name="Berthelot C."/>
            <person name="Parey E."/>
            <person name="Roest Crollius H."/>
            <person name="Montfort J."/>
            <person name="Robinson-Rechavi M."/>
            <person name="Bouchez O."/>
            <person name="Lampietro C."/>
            <person name="Lopez Roques C."/>
            <person name="Donnadieu C."/>
            <person name="Postlethwait J."/>
            <person name="Bobe J."/>
            <person name="Verreycken H."/>
            <person name="Guiguen Y."/>
        </authorList>
    </citation>
    <scope>NUCLEOTIDE SEQUENCE [LARGE SCALE GENOMIC DNA]</scope>
    <source>
        <strain evidence="4">Up_M1</strain>
        <tissue evidence="4">Testis</tissue>
    </source>
</reference>
<dbReference type="AlphaFoldDB" id="A0ABD0X896"/>
<keyword evidence="5" id="KW-1185">Reference proteome</keyword>
<sequence>MMTPYPDPVPGPQALFNLPHSRTRVKVEMTLGILKARFQCPRGLRVSPERACDSTAACVVLHNIAPMRGERSPLLLMKMAKRNLK</sequence>
<name>A0ABD0X896_UMBPY</name>
<evidence type="ECO:0000256" key="2">
    <source>
        <dbReference type="ARBA" id="ARBA00022723"/>
    </source>
</evidence>
<gene>
    <name evidence="4" type="ORF">UPYG_G00056210</name>
</gene>
<dbReference type="InterPro" id="IPR027806">
    <property type="entry name" value="HARBI1_dom"/>
</dbReference>
<comment type="cofactor">
    <cofactor evidence="1">
        <name>a divalent metal cation</name>
        <dbReference type="ChEBI" id="CHEBI:60240"/>
    </cofactor>
</comment>
<dbReference type="EMBL" id="JAGEUA010000002">
    <property type="protein sequence ID" value="KAL1005218.1"/>
    <property type="molecule type" value="Genomic_DNA"/>
</dbReference>
<feature type="domain" description="DDE Tnp4" evidence="3">
    <location>
        <begin position="9"/>
        <end position="63"/>
    </location>
</feature>
<evidence type="ECO:0000256" key="1">
    <source>
        <dbReference type="ARBA" id="ARBA00001968"/>
    </source>
</evidence>
<proteinExistence type="predicted"/>
<keyword evidence="2" id="KW-0479">Metal-binding</keyword>
<evidence type="ECO:0000259" key="3">
    <source>
        <dbReference type="Pfam" id="PF13359"/>
    </source>
</evidence>
<dbReference type="Proteomes" id="UP001557470">
    <property type="component" value="Unassembled WGS sequence"/>
</dbReference>
<dbReference type="GO" id="GO:0046872">
    <property type="term" value="F:metal ion binding"/>
    <property type="evidence" value="ECO:0007669"/>
    <property type="project" value="UniProtKB-KW"/>
</dbReference>
<comment type="caution">
    <text evidence="4">The sequence shown here is derived from an EMBL/GenBank/DDBJ whole genome shotgun (WGS) entry which is preliminary data.</text>
</comment>
<evidence type="ECO:0000313" key="4">
    <source>
        <dbReference type="EMBL" id="KAL1005218.1"/>
    </source>
</evidence>
<dbReference type="Pfam" id="PF13359">
    <property type="entry name" value="DDE_Tnp_4"/>
    <property type="match status" value="1"/>
</dbReference>
<evidence type="ECO:0000313" key="5">
    <source>
        <dbReference type="Proteomes" id="UP001557470"/>
    </source>
</evidence>